<dbReference type="Gene3D" id="3.40.50.880">
    <property type="match status" value="2"/>
</dbReference>
<evidence type="ECO:0000313" key="5">
    <source>
        <dbReference type="Proteomes" id="UP000266340"/>
    </source>
</evidence>
<keyword evidence="2" id="KW-1133">Transmembrane helix</keyword>
<evidence type="ECO:0000256" key="1">
    <source>
        <dbReference type="SAM" id="MobiDB-lite"/>
    </source>
</evidence>
<dbReference type="OrthoDB" id="9781333at2"/>
<evidence type="ECO:0000313" key="4">
    <source>
        <dbReference type="EMBL" id="RIE04856.1"/>
    </source>
</evidence>
<keyword evidence="2" id="KW-0472">Membrane</keyword>
<feature type="transmembrane region" description="Helical" evidence="2">
    <location>
        <begin position="37"/>
        <end position="57"/>
    </location>
</feature>
<dbReference type="InterPro" id="IPR036465">
    <property type="entry name" value="vWFA_dom_sf"/>
</dbReference>
<dbReference type="PROSITE" id="PS50234">
    <property type="entry name" value="VWFA"/>
    <property type="match status" value="1"/>
</dbReference>
<protein>
    <submittedName>
        <fullName evidence="4">VWA domain-containing protein</fullName>
    </submittedName>
</protein>
<dbReference type="Pfam" id="PF00092">
    <property type="entry name" value="VWA"/>
    <property type="match status" value="1"/>
</dbReference>
<proteinExistence type="predicted"/>
<dbReference type="SMART" id="SM00327">
    <property type="entry name" value="VWA"/>
    <property type="match status" value="2"/>
</dbReference>
<sequence>MGLQFDHPWALTLLLPCTCFILWMLAKTPRLTGGRKIASIAVRSVILLLLVALVSGLTPYVRMEQRDVVFAADRSASLNSDDRMADWIGDAIASKENDDRAAVVSFGLNASVDRALSKEGEQSFSLRTNVNKSFSNAAGAIQLGAGLLERGGRIVLLSDGEENVGDLLRQGKRLKELGIAVDVVSVPKKQLNDASIDSLEVPASLKSGEKFSFEIKVTSSFAGQAELRLYEDETEKVRETVALERGENRFALESVAIDTGLHRYRAEIYAADDQRAENNTAFAFSRVDGPPRVLVIEGEPESSGNITASLQASLIPFDVIAPEQLPVELADYAKYDSLVLNNVPATRIAEAPMRNLGAAVSDYGIGLVMVGGKESYGLGGYFKTPVEKALPVYMDLKGKRQMPSLGLILVIDKSGSMADGKLELAKEAALRTVELMRDQDTVGVVAFDGSPWWVMEPTKLTERESVVSAIQGIQPNGGTEIYEAVNAALARMLDVDAQRKHIILLTDGQSSSNPGYSNLTSTMVDNDITMSTVAVGDGADTVLLERLANDAKGRFYFSNDQSTLPAIFSRETTLMSRTYIVENRFIPAIGQAGNWASSFSEGIPAVDAYVATTAKETAETVLLTPMGDPLLARWQYGSGRTVAWTSDLTGKWAKDWIGWSKLPDLFTQWLKWTFPQFSGSPYDVQADWTGGEAKLRIRETSSGSGGTANLSAIVTDEQGNRADITPIPVAPGEYTGSVPIAGPGVYLTQIGSGNGQNGSVAGFVVPYSPEYRLTDGGGADKLAKLADLTGGRVIDPSRPEDAFQGALTVRRNLHDVTRSLLVAAILLWIVDIAIRRISVPWRRFTTRIINIINYREKTKTKAAEPIAAISRLQQRKQRTGEFYAGNDPIRSEKAHIAEKPVVTKAQTPTSVDPSNSPISQPMPSSNSINRLLEAKKRSNRRE</sequence>
<feature type="compositionally biased region" description="Basic and acidic residues" evidence="1">
    <location>
        <begin position="932"/>
        <end position="942"/>
    </location>
</feature>
<dbReference type="CDD" id="cd00198">
    <property type="entry name" value="vWFA"/>
    <property type="match status" value="1"/>
</dbReference>
<dbReference type="RefSeq" id="WP_119148056.1">
    <property type="nucleotide sequence ID" value="NZ_JBHSOV010000005.1"/>
</dbReference>
<comment type="caution">
    <text evidence="4">The sequence shown here is derived from an EMBL/GenBank/DDBJ whole genome shotgun (WGS) entry which is preliminary data.</text>
</comment>
<reference evidence="4 5" key="1">
    <citation type="submission" date="2018-09" db="EMBL/GenBank/DDBJ databases">
        <title>Cohnella cavernae sp. nov., isolated from a karst cave.</title>
        <authorList>
            <person name="Zhu H."/>
        </authorList>
    </citation>
    <scope>NUCLEOTIDE SEQUENCE [LARGE SCALE GENOMIC DNA]</scope>
    <source>
        <strain evidence="4 5">K2E09-144</strain>
    </source>
</reference>
<dbReference type="InterPro" id="IPR029062">
    <property type="entry name" value="Class_I_gatase-like"/>
</dbReference>
<evidence type="ECO:0000259" key="3">
    <source>
        <dbReference type="PROSITE" id="PS50234"/>
    </source>
</evidence>
<evidence type="ECO:0000256" key="2">
    <source>
        <dbReference type="SAM" id="Phobius"/>
    </source>
</evidence>
<dbReference type="InterPro" id="IPR002035">
    <property type="entry name" value="VWF_A"/>
</dbReference>
<dbReference type="SUPFAM" id="SSF52317">
    <property type="entry name" value="Class I glutamine amidotransferase-like"/>
    <property type="match status" value="1"/>
</dbReference>
<gene>
    <name evidence="4" type="ORF">D3H35_05170</name>
</gene>
<accession>A0A398CNC1</accession>
<keyword evidence="2" id="KW-0812">Transmembrane</keyword>
<feature type="region of interest" description="Disordered" evidence="1">
    <location>
        <begin position="882"/>
        <end position="942"/>
    </location>
</feature>
<organism evidence="4 5">
    <name type="scientific">Cohnella faecalis</name>
    <dbReference type="NCBI Taxonomy" id="2315694"/>
    <lineage>
        <taxon>Bacteria</taxon>
        <taxon>Bacillati</taxon>
        <taxon>Bacillota</taxon>
        <taxon>Bacilli</taxon>
        <taxon>Bacillales</taxon>
        <taxon>Paenibacillaceae</taxon>
        <taxon>Cohnella</taxon>
    </lineage>
</organism>
<keyword evidence="5" id="KW-1185">Reference proteome</keyword>
<dbReference type="Proteomes" id="UP000266340">
    <property type="component" value="Unassembled WGS sequence"/>
</dbReference>
<dbReference type="PANTHER" id="PTHR37947">
    <property type="entry name" value="BLL2462 PROTEIN"/>
    <property type="match status" value="1"/>
</dbReference>
<dbReference type="EMBL" id="QXJM01000023">
    <property type="protein sequence ID" value="RIE04856.1"/>
    <property type="molecule type" value="Genomic_DNA"/>
</dbReference>
<dbReference type="Gene3D" id="3.40.50.410">
    <property type="entry name" value="von Willebrand factor, type A domain"/>
    <property type="match status" value="1"/>
</dbReference>
<feature type="transmembrane region" description="Helical" evidence="2">
    <location>
        <begin position="6"/>
        <end position="25"/>
    </location>
</feature>
<name>A0A398CNC1_9BACL</name>
<feature type="domain" description="VWFA" evidence="3">
    <location>
        <begin position="406"/>
        <end position="571"/>
    </location>
</feature>
<feature type="compositionally biased region" description="Polar residues" evidence="1">
    <location>
        <begin position="904"/>
        <end position="929"/>
    </location>
</feature>
<dbReference type="PANTHER" id="PTHR37947:SF2">
    <property type="entry name" value="VON WILLEBRAND FACTOR TYPE A"/>
    <property type="match status" value="1"/>
</dbReference>
<feature type="compositionally biased region" description="Basic and acidic residues" evidence="1">
    <location>
        <begin position="889"/>
        <end position="898"/>
    </location>
</feature>
<dbReference type="AlphaFoldDB" id="A0A398CNC1"/>
<dbReference type="SUPFAM" id="SSF53300">
    <property type="entry name" value="vWA-like"/>
    <property type="match status" value="2"/>
</dbReference>